<sequence length="411" mass="45990">MNIVHIAPAWISIPPKNYGGTEVVIYNLIEEQVAQGHSVTLLAPGDTKTSARLVSFLPKALGEDGVPWYAHLKAFYHLQKSVEYIREHTFDIVHMHLSSASDMYLLPLTASLSVPRVMTLHSCFPFDRAGSYIGDADSYYMDWLADVPLVAISEQARKEVPYDLKFLDVIHHGLPMQVFTPTTSEPEPYLAWLGRFVPEKGAHLAIAAAKEAGVPLMLAGIVDRHLPDAVRYFEEEIEPELDGERIKYIGPVNMEQKLDFLSRAKALLNPITWEEPFGMVMLEAMALGCPVISFRRGAAPEVVHHTRSGFLVSNLEEMVQSIVRIDDLDRAQVRAHVEQHFSVKAMAERYTQVYRRAIAIHVRNHWTRPALVAPPIVHLPVSSTLISKRGDLASAVFPSLTTQFPMAETEA</sequence>
<keyword evidence="3" id="KW-0808">Transferase</keyword>
<organism evidence="3 4">
    <name type="scientific">Ktedonobacter racemifer DSM 44963</name>
    <dbReference type="NCBI Taxonomy" id="485913"/>
    <lineage>
        <taxon>Bacteria</taxon>
        <taxon>Bacillati</taxon>
        <taxon>Chloroflexota</taxon>
        <taxon>Ktedonobacteria</taxon>
        <taxon>Ktedonobacterales</taxon>
        <taxon>Ktedonobacteraceae</taxon>
        <taxon>Ktedonobacter</taxon>
    </lineage>
</organism>
<proteinExistence type="predicted"/>
<feature type="domain" description="Glycosyl transferase family 1" evidence="1">
    <location>
        <begin position="184"/>
        <end position="315"/>
    </location>
</feature>
<dbReference type="RefSeq" id="WP_007904813.1">
    <property type="nucleotide sequence ID" value="NZ_ADVG01000001.1"/>
</dbReference>
<dbReference type="InterPro" id="IPR001296">
    <property type="entry name" value="Glyco_trans_1"/>
</dbReference>
<keyword evidence="4" id="KW-1185">Reference proteome</keyword>
<reference evidence="3 4" key="1">
    <citation type="journal article" date="2011" name="Stand. Genomic Sci.">
        <title>Non-contiguous finished genome sequence and contextual data of the filamentous soil bacterium Ktedonobacter racemifer type strain (SOSP1-21).</title>
        <authorList>
            <person name="Chang Y.J."/>
            <person name="Land M."/>
            <person name="Hauser L."/>
            <person name="Chertkov O."/>
            <person name="Del Rio T.G."/>
            <person name="Nolan M."/>
            <person name="Copeland A."/>
            <person name="Tice H."/>
            <person name="Cheng J.F."/>
            <person name="Lucas S."/>
            <person name="Han C."/>
            <person name="Goodwin L."/>
            <person name="Pitluck S."/>
            <person name="Ivanova N."/>
            <person name="Ovchinikova G."/>
            <person name="Pati A."/>
            <person name="Chen A."/>
            <person name="Palaniappan K."/>
            <person name="Mavromatis K."/>
            <person name="Liolios K."/>
            <person name="Brettin T."/>
            <person name="Fiebig A."/>
            <person name="Rohde M."/>
            <person name="Abt B."/>
            <person name="Goker M."/>
            <person name="Detter J.C."/>
            <person name="Woyke T."/>
            <person name="Bristow J."/>
            <person name="Eisen J.A."/>
            <person name="Markowitz V."/>
            <person name="Hugenholtz P."/>
            <person name="Kyrpides N.C."/>
            <person name="Klenk H.P."/>
            <person name="Lapidus A."/>
        </authorList>
    </citation>
    <scope>NUCLEOTIDE SEQUENCE [LARGE SCALE GENOMIC DNA]</scope>
    <source>
        <strain evidence="4">DSM 44963</strain>
    </source>
</reference>
<dbReference type="AlphaFoldDB" id="D6TFL3"/>
<feature type="domain" description="Glycosyltransferase subfamily 4-like N-terminal" evidence="2">
    <location>
        <begin position="18"/>
        <end position="160"/>
    </location>
</feature>
<accession>D6TFL3</accession>
<protein>
    <submittedName>
        <fullName evidence="3">Glycosyl transferase group 1</fullName>
    </submittedName>
</protein>
<comment type="caution">
    <text evidence="3">The sequence shown here is derived from an EMBL/GenBank/DDBJ whole genome shotgun (WGS) entry which is preliminary data.</text>
</comment>
<gene>
    <name evidence="3" type="ORF">Krac_10181</name>
</gene>
<evidence type="ECO:0000313" key="4">
    <source>
        <dbReference type="Proteomes" id="UP000004508"/>
    </source>
</evidence>
<dbReference type="STRING" id="485913.Krac_10181"/>
<dbReference type="OrthoDB" id="9764657at2"/>
<evidence type="ECO:0000313" key="3">
    <source>
        <dbReference type="EMBL" id="EFH88693.1"/>
    </source>
</evidence>
<dbReference type="PANTHER" id="PTHR45947:SF13">
    <property type="entry name" value="TRANSFERASE"/>
    <property type="match status" value="1"/>
</dbReference>
<dbReference type="InterPro" id="IPR050194">
    <property type="entry name" value="Glycosyltransferase_grp1"/>
</dbReference>
<dbReference type="CDD" id="cd03802">
    <property type="entry name" value="GT4_AviGT4-like"/>
    <property type="match status" value="1"/>
</dbReference>
<dbReference type="Pfam" id="PF13439">
    <property type="entry name" value="Glyco_transf_4"/>
    <property type="match status" value="1"/>
</dbReference>
<dbReference type="Gene3D" id="3.40.50.2000">
    <property type="entry name" value="Glycogen Phosphorylase B"/>
    <property type="match status" value="2"/>
</dbReference>
<dbReference type="Pfam" id="PF00534">
    <property type="entry name" value="Glycos_transf_1"/>
    <property type="match status" value="1"/>
</dbReference>
<name>D6TFL3_KTERA</name>
<dbReference type="SUPFAM" id="SSF53756">
    <property type="entry name" value="UDP-Glycosyltransferase/glycogen phosphorylase"/>
    <property type="match status" value="1"/>
</dbReference>
<dbReference type="PANTHER" id="PTHR45947">
    <property type="entry name" value="SULFOQUINOVOSYL TRANSFERASE SQD2"/>
    <property type="match status" value="1"/>
</dbReference>
<dbReference type="EMBL" id="ADVG01000001">
    <property type="protein sequence ID" value="EFH88693.1"/>
    <property type="molecule type" value="Genomic_DNA"/>
</dbReference>
<evidence type="ECO:0000259" key="2">
    <source>
        <dbReference type="Pfam" id="PF13439"/>
    </source>
</evidence>
<dbReference type="InterPro" id="IPR028098">
    <property type="entry name" value="Glyco_trans_4-like_N"/>
</dbReference>
<dbReference type="GO" id="GO:0016757">
    <property type="term" value="F:glycosyltransferase activity"/>
    <property type="evidence" value="ECO:0007669"/>
    <property type="project" value="InterPro"/>
</dbReference>
<dbReference type="eggNOG" id="COG0438">
    <property type="taxonomic scope" value="Bacteria"/>
</dbReference>
<dbReference type="Proteomes" id="UP000004508">
    <property type="component" value="Unassembled WGS sequence"/>
</dbReference>
<evidence type="ECO:0000259" key="1">
    <source>
        <dbReference type="Pfam" id="PF00534"/>
    </source>
</evidence>
<dbReference type="InParanoid" id="D6TFL3"/>